<comment type="subcellular location">
    <subcellularLocation>
        <location evidence="1">Golgi apparatus membrane</location>
        <topology evidence="1">Single-pass type II membrane protein</topology>
    </subcellularLocation>
</comment>
<dbReference type="InterPro" id="IPR007657">
    <property type="entry name" value="Glycosyltransferase_61"/>
</dbReference>
<comment type="caution">
    <text evidence="6">The sequence shown here is derived from an EMBL/GenBank/DDBJ whole genome shotgun (WGS) entry which is preliminary data.</text>
</comment>
<keyword evidence="7" id="KW-1185">Reference proteome</keyword>
<evidence type="ECO:0000256" key="2">
    <source>
        <dbReference type="ARBA" id="ARBA00022676"/>
    </source>
</evidence>
<dbReference type="EMBL" id="JAVIJP010000026">
    <property type="protein sequence ID" value="KAL3637035.1"/>
    <property type="molecule type" value="Genomic_DNA"/>
</dbReference>
<evidence type="ECO:0000256" key="1">
    <source>
        <dbReference type="ARBA" id="ARBA00004323"/>
    </source>
</evidence>
<sequence length="468" mass="53469">MAMLYYISFPWKCYNLQMDKSMIKILLVAAPSAFLLLFPFLFAHFFGQNIFIPFDQWMQHSSSSQLRQQKPFDSLLQRLVRGEDRRKLDTTGTACDIAENSIVCISKLPVKIDMRNNITVYYTSNASQEETSVLKPYALQKDTYLLQFITPIKIVNTKANVEQLVCRYNHTIPAVIFSSGISGNLFHEFNDILIPLFITTKQFESRVLFILEDYNTTFTTKYTDIFSRLSNYEVMNPASNPSIYCFPGSIIGIKSHNNLALNASDIPGGQSMHDFRLFLRETYRLKYTNISQIRNPTVLLISRDKTRKFLNQDEMVSMIEWLGLKVVLARTEEMSNLSKFARIVNSCGVLVGAHGAGLTNELFLPAGAVVVQVEPLGLEWASENYYGNPARDMELHYLRYKIEPEESSLVEVYGRNHSVITNPGSIYAKGYRAGRAVYLDNQDVRVDIVKFREIIVKAVRLAKTRVLV</sequence>
<evidence type="ECO:0000313" key="7">
    <source>
        <dbReference type="Proteomes" id="UP001632038"/>
    </source>
</evidence>
<name>A0ABD3D419_9LAMI</name>
<feature type="domain" description="Glycosyltransferase 61 catalytic" evidence="5">
    <location>
        <begin position="187"/>
        <end position="371"/>
    </location>
</feature>
<dbReference type="GO" id="GO:0000139">
    <property type="term" value="C:Golgi membrane"/>
    <property type="evidence" value="ECO:0007669"/>
    <property type="project" value="UniProtKB-SubCell"/>
</dbReference>
<dbReference type="PANTHER" id="PTHR20961:SF108">
    <property type="entry name" value="GLYCOSYLTRANSFERASE"/>
    <property type="match status" value="1"/>
</dbReference>
<evidence type="ECO:0000256" key="3">
    <source>
        <dbReference type="ARBA" id="ARBA00022679"/>
    </source>
</evidence>
<organism evidence="6 7">
    <name type="scientific">Castilleja foliolosa</name>
    <dbReference type="NCBI Taxonomy" id="1961234"/>
    <lineage>
        <taxon>Eukaryota</taxon>
        <taxon>Viridiplantae</taxon>
        <taxon>Streptophyta</taxon>
        <taxon>Embryophyta</taxon>
        <taxon>Tracheophyta</taxon>
        <taxon>Spermatophyta</taxon>
        <taxon>Magnoliopsida</taxon>
        <taxon>eudicotyledons</taxon>
        <taxon>Gunneridae</taxon>
        <taxon>Pentapetalae</taxon>
        <taxon>asterids</taxon>
        <taxon>lamiids</taxon>
        <taxon>Lamiales</taxon>
        <taxon>Orobanchaceae</taxon>
        <taxon>Pedicularideae</taxon>
        <taxon>Castillejinae</taxon>
        <taxon>Castilleja</taxon>
    </lineage>
</organism>
<accession>A0ABD3D419</accession>
<dbReference type="GO" id="GO:0016763">
    <property type="term" value="F:pentosyltransferase activity"/>
    <property type="evidence" value="ECO:0007669"/>
    <property type="project" value="UniProtKB-ARBA"/>
</dbReference>
<gene>
    <name evidence="6" type="ORF">CASFOL_019334</name>
</gene>
<evidence type="ECO:0000259" key="5">
    <source>
        <dbReference type="Pfam" id="PF04577"/>
    </source>
</evidence>
<dbReference type="InterPro" id="IPR049625">
    <property type="entry name" value="Glyco_transf_61_cat"/>
</dbReference>
<evidence type="ECO:0000256" key="4">
    <source>
        <dbReference type="ARBA" id="ARBA00023180"/>
    </source>
</evidence>
<dbReference type="AlphaFoldDB" id="A0ABD3D419"/>
<protein>
    <recommendedName>
        <fullName evidence="5">Glycosyltransferase 61 catalytic domain-containing protein</fullName>
    </recommendedName>
</protein>
<keyword evidence="3" id="KW-0808">Transferase</keyword>
<evidence type="ECO:0000313" key="6">
    <source>
        <dbReference type="EMBL" id="KAL3637035.1"/>
    </source>
</evidence>
<keyword evidence="2" id="KW-0328">Glycosyltransferase</keyword>
<dbReference type="PANTHER" id="PTHR20961">
    <property type="entry name" value="GLYCOSYLTRANSFERASE"/>
    <property type="match status" value="1"/>
</dbReference>
<proteinExistence type="predicted"/>
<keyword evidence="4" id="KW-0325">Glycoprotein</keyword>
<dbReference type="Pfam" id="PF04577">
    <property type="entry name" value="Glyco_transf_61"/>
    <property type="match status" value="1"/>
</dbReference>
<dbReference type="Proteomes" id="UP001632038">
    <property type="component" value="Unassembled WGS sequence"/>
</dbReference>
<reference evidence="7" key="1">
    <citation type="journal article" date="2024" name="IScience">
        <title>Strigolactones Initiate the Formation of Haustorium-like Structures in Castilleja.</title>
        <authorList>
            <person name="Buerger M."/>
            <person name="Peterson D."/>
            <person name="Chory J."/>
        </authorList>
    </citation>
    <scope>NUCLEOTIDE SEQUENCE [LARGE SCALE GENOMIC DNA]</scope>
</reference>